<dbReference type="InterPro" id="IPR045004">
    <property type="entry name" value="ECH_dom"/>
</dbReference>
<comment type="caution">
    <text evidence="5">The sequence shown here is derived from an EMBL/GenBank/DDBJ whole genome shotgun (WGS) entry which is preliminary data.</text>
</comment>
<dbReference type="GO" id="GO:0005739">
    <property type="term" value="C:mitochondrion"/>
    <property type="evidence" value="ECO:0007669"/>
    <property type="project" value="TreeGrafter"/>
</dbReference>
<evidence type="ECO:0000256" key="2">
    <source>
        <dbReference type="ARBA" id="ARBA00011915"/>
    </source>
</evidence>
<dbReference type="EMBL" id="BSXN01001299">
    <property type="protein sequence ID" value="GME72518.1"/>
    <property type="molecule type" value="Genomic_DNA"/>
</dbReference>
<dbReference type="PROSITE" id="PS00166">
    <property type="entry name" value="ENOYL_COA_HYDRATASE"/>
    <property type="match status" value="1"/>
</dbReference>
<proteinExistence type="predicted"/>
<evidence type="ECO:0000256" key="1">
    <source>
        <dbReference type="ARBA" id="ARBA00001709"/>
    </source>
</evidence>
<dbReference type="GO" id="GO:0006574">
    <property type="term" value="P:L-valine catabolic process"/>
    <property type="evidence" value="ECO:0007669"/>
    <property type="project" value="TreeGrafter"/>
</dbReference>
<dbReference type="Pfam" id="PF16113">
    <property type="entry name" value="ECH_2"/>
    <property type="match status" value="1"/>
</dbReference>
<dbReference type="SUPFAM" id="SSF52096">
    <property type="entry name" value="ClpP/crotonase"/>
    <property type="match status" value="1"/>
</dbReference>
<dbReference type="InterPro" id="IPR029045">
    <property type="entry name" value="ClpP/crotonase-like_dom_sf"/>
</dbReference>
<dbReference type="InterPro" id="IPR032259">
    <property type="entry name" value="HIBYL-CoA-H"/>
</dbReference>
<organism evidence="5 6">
    <name type="scientific">Candida boidinii</name>
    <name type="common">Yeast</name>
    <dbReference type="NCBI Taxonomy" id="5477"/>
    <lineage>
        <taxon>Eukaryota</taxon>
        <taxon>Fungi</taxon>
        <taxon>Dikarya</taxon>
        <taxon>Ascomycota</taxon>
        <taxon>Saccharomycotina</taxon>
        <taxon>Pichiomycetes</taxon>
        <taxon>Pichiales</taxon>
        <taxon>Pichiaceae</taxon>
        <taxon>Ogataea</taxon>
        <taxon>Ogataea/Candida clade</taxon>
    </lineage>
</organism>
<feature type="domain" description="Enoyl-CoA hydratase/isomerase" evidence="4">
    <location>
        <begin position="41"/>
        <end position="150"/>
    </location>
</feature>
<evidence type="ECO:0000313" key="6">
    <source>
        <dbReference type="Proteomes" id="UP001165120"/>
    </source>
</evidence>
<dbReference type="CDD" id="cd06558">
    <property type="entry name" value="crotonase-like"/>
    <property type="match status" value="1"/>
</dbReference>
<evidence type="ECO:0000256" key="3">
    <source>
        <dbReference type="ARBA" id="ARBA00022801"/>
    </source>
</evidence>
<gene>
    <name evidence="5" type="ORF">Cboi02_000364000</name>
</gene>
<dbReference type="AlphaFoldDB" id="A0A9W6WIS7"/>
<keyword evidence="3" id="KW-0378">Hydrolase</keyword>
<dbReference type="Proteomes" id="UP001165120">
    <property type="component" value="Unassembled WGS sequence"/>
</dbReference>
<sequence length="156" mass="17145">MSSSSTRRLALINNQLRTMATSSTISAEPQEVEFHVKGTSRIISLNRPSKLNALNTSMCQEITPRLIEYSKSDSNNLIILKSNSDKAFCSGGDVIQCAKYNLNKEPLKSIEFFEKEYNLNYLLSIYNKPIVSLVNGIVMGGGVGLSMSAPLSGYLN</sequence>
<name>A0A9W6WIS7_CANBO</name>
<evidence type="ECO:0000313" key="5">
    <source>
        <dbReference type="EMBL" id="GME72518.1"/>
    </source>
</evidence>
<dbReference type="Gene3D" id="3.90.226.10">
    <property type="entry name" value="2-enoyl-CoA Hydratase, Chain A, domain 1"/>
    <property type="match status" value="1"/>
</dbReference>
<protein>
    <recommendedName>
        <fullName evidence="2">3-hydroxyisobutyryl-CoA hydrolase</fullName>
        <ecNumber evidence="2">3.1.2.4</ecNumber>
    </recommendedName>
</protein>
<comment type="catalytic activity">
    <reaction evidence="1">
        <text>3-hydroxy-2-methylpropanoyl-CoA + H2O = 3-hydroxy-2-methylpropanoate + CoA + H(+)</text>
        <dbReference type="Rhea" id="RHEA:20888"/>
        <dbReference type="ChEBI" id="CHEBI:11805"/>
        <dbReference type="ChEBI" id="CHEBI:15377"/>
        <dbReference type="ChEBI" id="CHEBI:15378"/>
        <dbReference type="ChEBI" id="CHEBI:57287"/>
        <dbReference type="ChEBI" id="CHEBI:57340"/>
        <dbReference type="EC" id="3.1.2.4"/>
    </reaction>
</comment>
<dbReference type="InterPro" id="IPR018376">
    <property type="entry name" value="Enoyl-CoA_hyd/isom_CS"/>
</dbReference>
<dbReference type="GO" id="GO:0003860">
    <property type="term" value="F:3-hydroxyisobutyryl-CoA hydrolase activity"/>
    <property type="evidence" value="ECO:0007669"/>
    <property type="project" value="UniProtKB-EC"/>
</dbReference>
<dbReference type="PANTHER" id="PTHR43176:SF3">
    <property type="entry name" value="3-HYDROXYISOBUTYRYL-COA HYDROLASE, MITOCHONDRIAL"/>
    <property type="match status" value="1"/>
</dbReference>
<evidence type="ECO:0000259" key="4">
    <source>
        <dbReference type="Pfam" id="PF16113"/>
    </source>
</evidence>
<dbReference type="EC" id="3.1.2.4" evidence="2"/>
<reference evidence="5" key="1">
    <citation type="submission" date="2023-04" db="EMBL/GenBank/DDBJ databases">
        <title>Candida boidinii NBRC 10035.</title>
        <authorList>
            <person name="Ichikawa N."/>
            <person name="Sato H."/>
            <person name="Tonouchi N."/>
        </authorList>
    </citation>
    <scope>NUCLEOTIDE SEQUENCE</scope>
    <source>
        <strain evidence="5">NBRC 10035</strain>
    </source>
</reference>
<dbReference type="PANTHER" id="PTHR43176">
    <property type="entry name" value="3-HYDROXYISOBUTYRYL-COA HYDROLASE-RELATED"/>
    <property type="match status" value="1"/>
</dbReference>
<keyword evidence="6" id="KW-1185">Reference proteome</keyword>
<accession>A0A9W6WIS7</accession>